<dbReference type="InterPro" id="IPR015886">
    <property type="entry name" value="H2TH_FPG"/>
</dbReference>
<keyword evidence="4" id="KW-0378">Hydrolase</keyword>
<dbReference type="GO" id="GO:0006284">
    <property type="term" value="P:base-excision repair"/>
    <property type="evidence" value="ECO:0007669"/>
    <property type="project" value="InterPro"/>
</dbReference>
<dbReference type="Pfam" id="PF06831">
    <property type="entry name" value="H2TH"/>
    <property type="match status" value="1"/>
</dbReference>
<proteinExistence type="inferred from homology"/>
<sequence>MPEGPEVKIITEWLKSICVGKYYMSLFIDISSKYYKYELTGMKHIKNIQTLRIDDIICKGKQIFFVLINDQILYDDYNNIYENYNKYYINSTLALEGYWSLQKQWVKSTGNSHSNLWITLGDKQNNKYENIFNLYFDDSRHHGNIRILNEQEYTNKINKDIGPDLLNEEVEWDLYYTKVKNIMDRTRTLTLEDFLLKQNYFSGIGNYLKSDILYLSRLNPYRNIKSLTDMEIYELYTKSILIIHEAYNLGGMTIKSFKNPFNKDNNYKGGYIPYVYGKIYDTNGYKILKTNGQNDTKRTTYWVQQLQL</sequence>
<organism evidence="11">
    <name type="scientific">Pithovirus LCPAC102</name>
    <dbReference type="NCBI Taxonomy" id="2506587"/>
    <lineage>
        <taxon>Viruses</taxon>
        <taxon>Pithoviruses</taxon>
    </lineage>
</organism>
<evidence type="ECO:0000313" key="11">
    <source>
        <dbReference type="EMBL" id="QBK90277.1"/>
    </source>
</evidence>
<keyword evidence="5" id="KW-0238">DNA-binding</keyword>
<reference evidence="11" key="1">
    <citation type="journal article" date="2019" name="MBio">
        <title>Virus Genomes from Deep Sea Sediments Expand the Ocean Megavirome and Support Independent Origins of Viral Gigantism.</title>
        <authorList>
            <person name="Backstrom D."/>
            <person name="Yutin N."/>
            <person name="Jorgensen S.L."/>
            <person name="Dharamshi J."/>
            <person name="Homa F."/>
            <person name="Zaremba-Niedwiedzka K."/>
            <person name="Spang A."/>
            <person name="Wolf Y.I."/>
            <person name="Koonin E.V."/>
            <person name="Ettema T.J."/>
        </authorList>
    </citation>
    <scope>NUCLEOTIDE SEQUENCE</scope>
</reference>
<evidence type="ECO:0000256" key="2">
    <source>
        <dbReference type="ARBA" id="ARBA00009409"/>
    </source>
</evidence>
<dbReference type="EMBL" id="MK500472">
    <property type="protein sequence ID" value="QBK90277.1"/>
    <property type="molecule type" value="Genomic_DNA"/>
</dbReference>
<dbReference type="SUPFAM" id="SSF81624">
    <property type="entry name" value="N-terminal domain of MutM-like DNA repair proteins"/>
    <property type="match status" value="1"/>
</dbReference>
<dbReference type="GO" id="GO:0003684">
    <property type="term" value="F:damaged DNA binding"/>
    <property type="evidence" value="ECO:0007669"/>
    <property type="project" value="InterPro"/>
</dbReference>
<dbReference type="InterPro" id="IPR012319">
    <property type="entry name" value="FPG_cat"/>
</dbReference>
<dbReference type="SMART" id="SM01232">
    <property type="entry name" value="H2TH"/>
    <property type="match status" value="1"/>
</dbReference>
<dbReference type="Gene3D" id="3.20.190.10">
    <property type="entry name" value="MutM-like, N-terminal"/>
    <property type="match status" value="1"/>
</dbReference>
<dbReference type="SUPFAM" id="SSF46946">
    <property type="entry name" value="S13-like H2TH domain"/>
    <property type="match status" value="1"/>
</dbReference>
<feature type="domain" description="Formamidopyrimidine-DNA glycosylase catalytic" evidence="10">
    <location>
        <begin position="2"/>
        <end position="143"/>
    </location>
</feature>
<dbReference type="Gene3D" id="1.10.8.50">
    <property type="match status" value="1"/>
</dbReference>
<keyword evidence="6" id="KW-0234">DNA repair</keyword>
<dbReference type="InterPro" id="IPR010979">
    <property type="entry name" value="Ribosomal_uS13-like_H2TH"/>
</dbReference>
<gene>
    <name evidence="11" type="ORF">LCPAC102_01900</name>
</gene>
<dbReference type="GO" id="GO:0008270">
    <property type="term" value="F:zinc ion binding"/>
    <property type="evidence" value="ECO:0007669"/>
    <property type="project" value="InterPro"/>
</dbReference>
<keyword evidence="7" id="KW-0456">Lyase</keyword>
<keyword evidence="8" id="KW-0511">Multifunctional enzyme</keyword>
<dbReference type="InterPro" id="IPR035937">
    <property type="entry name" value="FPG_N"/>
</dbReference>
<evidence type="ECO:0000256" key="1">
    <source>
        <dbReference type="ARBA" id="ARBA00001668"/>
    </source>
</evidence>
<accession>A0A4D5XFU5</accession>
<dbReference type="GO" id="GO:0003906">
    <property type="term" value="F:DNA-(apurinic or apyrimidinic site) endonuclease activity"/>
    <property type="evidence" value="ECO:0007669"/>
    <property type="project" value="InterPro"/>
</dbReference>
<dbReference type="PROSITE" id="PS51068">
    <property type="entry name" value="FPG_CAT"/>
    <property type="match status" value="1"/>
</dbReference>
<dbReference type="PANTHER" id="PTHR22993:SF9">
    <property type="entry name" value="FORMAMIDOPYRIMIDINE-DNA GLYCOSYLASE"/>
    <property type="match status" value="1"/>
</dbReference>
<evidence type="ECO:0000256" key="6">
    <source>
        <dbReference type="ARBA" id="ARBA00023204"/>
    </source>
</evidence>
<protein>
    <submittedName>
        <fullName evidence="11">Formamidopyrimidine-DNA glycosylase</fullName>
    </submittedName>
</protein>
<dbReference type="GO" id="GO:0016829">
    <property type="term" value="F:lyase activity"/>
    <property type="evidence" value="ECO:0007669"/>
    <property type="project" value="UniProtKB-KW"/>
</dbReference>
<dbReference type="PANTHER" id="PTHR22993">
    <property type="entry name" value="FORMAMIDOPYRIMIDINE-DNA GLYCOSYLASE"/>
    <property type="match status" value="1"/>
</dbReference>
<dbReference type="GO" id="GO:0008534">
    <property type="term" value="F:oxidized purine nucleobase lesion DNA N-glycosylase activity"/>
    <property type="evidence" value="ECO:0007669"/>
    <property type="project" value="UniProtKB-EC"/>
</dbReference>
<keyword evidence="3" id="KW-0227">DNA damage</keyword>
<evidence type="ECO:0000256" key="9">
    <source>
        <dbReference type="ARBA" id="ARBA00023295"/>
    </source>
</evidence>
<keyword evidence="9" id="KW-0326">Glycosidase</keyword>
<comment type="similarity">
    <text evidence="2">Belongs to the FPG family.</text>
</comment>
<evidence type="ECO:0000256" key="7">
    <source>
        <dbReference type="ARBA" id="ARBA00023239"/>
    </source>
</evidence>
<comment type="catalytic activity">
    <reaction evidence="1">
        <text>Hydrolysis of DNA containing ring-opened 7-methylguanine residues, releasing 2,6-diamino-4-hydroxy-5-(N-methyl)formamidopyrimidine.</text>
        <dbReference type="EC" id="3.2.2.23"/>
    </reaction>
</comment>
<evidence type="ECO:0000256" key="4">
    <source>
        <dbReference type="ARBA" id="ARBA00022801"/>
    </source>
</evidence>
<evidence type="ECO:0000256" key="5">
    <source>
        <dbReference type="ARBA" id="ARBA00023125"/>
    </source>
</evidence>
<evidence type="ECO:0000256" key="8">
    <source>
        <dbReference type="ARBA" id="ARBA00023268"/>
    </source>
</evidence>
<name>A0A4D5XFU5_9VIRU</name>
<evidence type="ECO:0000256" key="3">
    <source>
        <dbReference type="ARBA" id="ARBA00022763"/>
    </source>
</evidence>
<evidence type="ECO:0000259" key="10">
    <source>
        <dbReference type="PROSITE" id="PS51068"/>
    </source>
</evidence>